<dbReference type="Proteomes" id="UP000472277">
    <property type="component" value="Chromosome 2"/>
</dbReference>
<feature type="domain" description="Dickkopf N-terminal cysteine-rich" evidence="9">
    <location>
        <begin position="58"/>
        <end position="104"/>
    </location>
</feature>
<dbReference type="GO" id="GO:0090090">
    <property type="term" value="P:negative regulation of canonical Wnt signaling pathway"/>
    <property type="evidence" value="ECO:0007669"/>
    <property type="project" value="TreeGrafter"/>
</dbReference>
<dbReference type="RefSeq" id="XP_029546469.1">
    <property type="nucleotide sequence ID" value="XM_029690609.1"/>
</dbReference>
<proteinExistence type="inferred from homology"/>
<dbReference type="GO" id="GO:0005615">
    <property type="term" value="C:extracellular space"/>
    <property type="evidence" value="ECO:0007669"/>
    <property type="project" value="TreeGrafter"/>
</dbReference>
<accession>A0A674B6I6</accession>
<evidence type="ECO:0000313" key="11">
    <source>
        <dbReference type="Proteomes" id="UP000472277"/>
    </source>
</evidence>
<keyword evidence="6 8" id="KW-0732">Signal</keyword>
<sequence length="200" mass="22723">MMSTRILWLLSLWLCMPLAQGRIWAWMLNMPHSPPKKGPMALMDSTPPVNTKGSTGVCDHDRACGRSFSCDRHFGLCFPLRGEGQYCRRDAQCVRGLSCMFGKCHRRISEGQEGARCKVDRDCGESMCCARRHGEQLCKRRLLRDESCFVPEGGLTFSINQICPCDEGLLCRGTVEPKWREKEFVYHPDTTSWTCQAPKP</sequence>
<dbReference type="OrthoDB" id="4321958at2759"/>
<dbReference type="GeneID" id="115148584"/>
<evidence type="ECO:0000259" key="9">
    <source>
        <dbReference type="Pfam" id="PF04706"/>
    </source>
</evidence>
<feature type="signal peptide" evidence="8">
    <location>
        <begin position="1"/>
        <end position="21"/>
    </location>
</feature>
<comment type="similarity">
    <text evidence="2">Belongs to the dickkopf family.</text>
</comment>
<keyword evidence="11" id="KW-1185">Reference proteome</keyword>
<reference evidence="10" key="2">
    <citation type="submission" date="2025-09" db="UniProtKB">
        <authorList>
            <consortium name="Ensembl"/>
        </authorList>
    </citation>
    <scope>IDENTIFICATION</scope>
</reference>
<evidence type="ECO:0000313" key="10">
    <source>
        <dbReference type="Ensembl" id="ENSSTUP00000067088.1"/>
    </source>
</evidence>
<evidence type="ECO:0000256" key="2">
    <source>
        <dbReference type="ARBA" id="ARBA00010842"/>
    </source>
</evidence>
<dbReference type="GO" id="GO:0016055">
    <property type="term" value="P:Wnt signaling pathway"/>
    <property type="evidence" value="ECO:0007669"/>
    <property type="project" value="UniProtKB-KW"/>
</dbReference>
<evidence type="ECO:0000256" key="7">
    <source>
        <dbReference type="ARBA" id="ARBA00023157"/>
    </source>
</evidence>
<dbReference type="InParanoid" id="A0A674B6I6"/>
<dbReference type="InterPro" id="IPR006796">
    <property type="entry name" value="Dickkopf_N"/>
</dbReference>
<evidence type="ECO:0000256" key="5">
    <source>
        <dbReference type="ARBA" id="ARBA00022687"/>
    </source>
</evidence>
<protein>
    <submittedName>
        <fullName evidence="10">Dickkopf-related protein 3-like</fullName>
    </submittedName>
</protein>
<dbReference type="InterPro" id="IPR039863">
    <property type="entry name" value="DKK1-4"/>
</dbReference>
<feature type="chain" id="PRO_5025638591" evidence="8">
    <location>
        <begin position="22"/>
        <end position="200"/>
    </location>
</feature>
<evidence type="ECO:0000256" key="6">
    <source>
        <dbReference type="ARBA" id="ARBA00022729"/>
    </source>
</evidence>
<keyword evidence="5" id="KW-0879">Wnt signaling pathway</keyword>
<dbReference type="AlphaFoldDB" id="A0A674B6I6"/>
<dbReference type="Ensembl" id="ENSSTUT00000071124.1">
    <property type="protein sequence ID" value="ENSSTUP00000067088.1"/>
    <property type="gene ID" value="ENSSTUG00000029342.1"/>
</dbReference>
<name>A0A674B6I6_SALTR</name>
<dbReference type="OMA" id="GPSMCCA"/>
<reference evidence="10" key="1">
    <citation type="submission" date="2025-08" db="UniProtKB">
        <authorList>
            <consortium name="Ensembl"/>
        </authorList>
    </citation>
    <scope>IDENTIFICATION</scope>
</reference>
<dbReference type="GO" id="GO:0039706">
    <property type="term" value="F:co-receptor binding"/>
    <property type="evidence" value="ECO:0007669"/>
    <property type="project" value="TreeGrafter"/>
</dbReference>
<dbReference type="PANTHER" id="PTHR12113:SF31">
    <property type="entry name" value="DICKKOPF N-TERMINAL CYSTEINE-RICH DOMAIN-CONTAINING PROTEIN"/>
    <property type="match status" value="1"/>
</dbReference>
<dbReference type="Gene3D" id="2.10.80.10">
    <property type="entry name" value="Lipase, subunit A"/>
    <property type="match status" value="1"/>
</dbReference>
<dbReference type="GO" id="GO:0048019">
    <property type="term" value="F:receptor antagonist activity"/>
    <property type="evidence" value="ECO:0007669"/>
    <property type="project" value="TreeGrafter"/>
</dbReference>
<dbReference type="Pfam" id="PF04706">
    <property type="entry name" value="Dickkopf_N"/>
    <property type="match status" value="1"/>
</dbReference>
<keyword evidence="4" id="KW-0964">Secreted</keyword>
<evidence type="ECO:0000256" key="8">
    <source>
        <dbReference type="SAM" id="SignalP"/>
    </source>
</evidence>
<evidence type="ECO:0000256" key="4">
    <source>
        <dbReference type="ARBA" id="ARBA00022525"/>
    </source>
</evidence>
<keyword evidence="3" id="KW-0217">Developmental protein</keyword>
<comment type="subcellular location">
    <subcellularLocation>
        <location evidence="1">Secreted</location>
    </subcellularLocation>
</comment>
<evidence type="ECO:0000256" key="3">
    <source>
        <dbReference type="ARBA" id="ARBA00022473"/>
    </source>
</evidence>
<organism evidence="10 11">
    <name type="scientific">Salmo trutta</name>
    <name type="common">Brown trout</name>
    <dbReference type="NCBI Taxonomy" id="8032"/>
    <lineage>
        <taxon>Eukaryota</taxon>
        <taxon>Metazoa</taxon>
        <taxon>Chordata</taxon>
        <taxon>Craniata</taxon>
        <taxon>Vertebrata</taxon>
        <taxon>Euteleostomi</taxon>
        <taxon>Actinopterygii</taxon>
        <taxon>Neopterygii</taxon>
        <taxon>Teleostei</taxon>
        <taxon>Protacanthopterygii</taxon>
        <taxon>Salmoniformes</taxon>
        <taxon>Salmonidae</taxon>
        <taxon>Salmoninae</taxon>
        <taxon>Salmo</taxon>
    </lineage>
</organism>
<dbReference type="KEGG" id="stru:115148584"/>
<keyword evidence="7" id="KW-1015">Disulfide bond</keyword>
<dbReference type="PANTHER" id="PTHR12113">
    <property type="entry name" value="DICKKOPF3-LIKE 3"/>
    <property type="match status" value="1"/>
</dbReference>
<gene>
    <name evidence="10" type="primary">LOC115148584</name>
</gene>
<dbReference type="GeneTree" id="ENSGT00390000000221"/>
<evidence type="ECO:0000256" key="1">
    <source>
        <dbReference type="ARBA" id="ARBA00004613"/>
    </source>
</evidence>